<organism evidence="2 3">
    <name type="scientific">Neonectria ditissima</name>
    <dbReference type="NCBI Taxonomy" id="78410"/>
    <lineage>
        <taxon>Eukaryota</taxon>
        <taxon>Fungi</taxon>
        <taxon>Dikarya</taxon>
        <taxon>Ascomycota</taxon>
        <taxon>Pezizomycotina</taxon>
        <taxon>Sordariomycetes</taxon>
        <taxon>Hypocreomycetidae</taxon>
        <taxon>Hypocreales</taxon>
        <taxon>Nectriaceae</taxon>
        <taxon>Neonectria</taxon>
    </lineage>
</organism>
<dbReference type="STRING" id="78410.A0A0P7B9X7"/>
<feature type="compositionally biased region" description="Low complexity" evidence="1">
    <location>
        <begin position="1"/>
        <end position="17"/>
    </location>
</feature>
<dbReference type="AlphaFoldDB" id="A0A0P7B9X7"/>
<sequence>PVCQRAAVGRGAGADDAAPARDERRREPLAERAAGGLGRDGLRDKKKAAEGAEQDDAAPERTIAEVREELVRILLEEPFRQGAEAAVHEARLLSSEDWGFEFEDVDYDAVRMWHGVEDGNAPVAMIRYMAERLPHSVLHEFEGDTHYTMFKHLEGALAELVGQEGGRVSINLVRTPLEENSVRLGTEKEETTRTSPN</sequence>
<dbReference type="Gene3D" id="3.40.50.1820">
    <property type="entry name" value="alpha/beta hydrolase"/>
    <property type="match status" value="1"/>
</dbReference>
<feature type="compositionally biased region" description="Basic and acidic residues" evidence="1">
    <location>
        <begin position="18"/>
        <end position="30"/>
    </location>
</feature>
<gene>
    <name evidence="2" type="ORF">AK830_g10687</name>
</gene>
<evidence type="ECO:0000313" key="3">
    <source>
        <dbReference type="Proteomes" id="UP000050424"/>
    </source>
</evidence>
<dbReference type="EMBL" id="LKCW01000228">
    <property type="protein sequence ID" value="KPM35880.1"/>
    <property type="molecule type" value="Genomic_DNA"/>
</dbReference>
<dbReference type="OrthoDB" id="294702at2759"/>
<accession>A0A0P7B9X7</accession>
<feature type="non-terminal residue" evidence="2">
    <location>
        <position position="1"/>
    </location>
</feature>
<name>A0A0P7B9X7_9HYPO</name>
<dbReference type="Proteomes" id="UP000050424">
    <property type="component" value="Unassembled WGS sequence"/>
</dbReference>
<protein>
    <submittedName>
        <fullName evidence="2">Uncharacterized protein</fullName>
    </submittedName>
</protein>
<comment type="caution">
    <text evidence="2">The sequence shown here is derived from an EMBL/GenBank/DDBJ whole genome shotgun (WGS) entry which is preliminary data.</text>
</comment>
<proteinExistence type="predicted"/>
<evidence type="ECO:0000313" key="2">
    <source>
        <dbReference type="EMBL" id="KPM35880.1"/>
    </source>
</evidence>
<dbReference type="SUPFAM" id="SSF53474">
    <property type="entry name" value="alpha/beta-Hydrolases"/>
    <property type="match status" value="1"/>
</dbReference>
<evidence type="ECO:0000256" key="1">
    <source>
        <dbReference type="SAM" id="MobiDB-lite"/>
    </source>
</evidence>
<feature type="compositionally biased region" description="Basic and acidic residues" evidence="1">
    <location>
        <begin position="40"/>
        <end position="50"/>
    </location>
</feature>
<dbReference type="InterPro" id="IPR029058">
    <property type="entry name" value="AB_hydrolase_fold"/>
</dbReference>
<reference evidence="2 3" key="1">
    <citation type="submission" date="2015-09" db="EMBL/GenBank/DDBJ databases">
        <title>Draft genome of a European isolate of the apple canker pathogen Neonectria ditissima.</title>
        <authorList>
            <person name="Gomez-Cortecero A."/>
            <person name="Harrison R.J."/>
            <person name="Armitage A.D."/>
        </authorList>
    </citation>
    <scope>NUCLEOTIDE SEQUENCE [LARGE SCALE GENOMIC DNA]</scope>
    <source>
        <strain evidence="2 3">R09/05</strain>
    </source>
</reference>
<keyword evidence="3" id="KW-1185">Reference proteome</keyword>
<feature type="region of interest" description="Disordered" evidence="1">
    <location>
        <begin position="1"/>
        <end position="61"/>
    </location>
</feature>